<dbReference type="AlphaFoldDB" id="A0AAQ3RKL9"/>
<dbReference type="EMBL" id="CP144692">
    <property type="protein sequence ID" value="WVY96387.1"/>
    <property type="molecule type" value="Genomic_DNA"/>
</dbReference>
<keyword evidence="2" id="KW-1185">Reference proteome</keyword>
<protein>
    <submittedName>
        <fullName evidence="1">Uncharacterized protein</fullName>
    </submittedName>
</protein>
<proteinExistence type="predicted"/>
<reference evidence="1 2" key="1">
    <citation type="journal article" date="2023" name="Life. Sci Alliance">
        <title>Evolutionary insights into 3D genome organization and epigenetic landscape of Vigna mungo.</title>
        <authorList>
            <person name="Junaid A."/>
            <person name="Singh B."/>
            <person name="Bhatia S."/>
        </authorList>
    </citation>
    <scope>NUCLEOTIDE SEQUENCE [LARGE SCALE GENOMIC DNA]</scope>
    <source>
        <strain evidence="1">Urdbean</strain>
    </source>
</reference>
<gene>
    <name evidence="1" type="ORF">V8G54_028538</name>
</gene>
<name>A0AAQ3RKL9_VIGMU</name>
<dbReference type="Proteomes" id="UP001374535">
    <property type="component" value="Chromosome 9"/>
</dbReference>
<organism evidence="1 2">
    <name type="scientific">Vigna mungo</name>
    <name type="common">Black gram</name>
    <name type="synonym">Phaseolus mungo</name>
    <dbReference type="NCBI Taxonomy" id="3915"/>
    <lineage>
        <taxon>Eukaryota</taxon>
        <taxon>Viridiplantae</taxon>
        <taxon>Streptophyta</taxon>
        <taxon>Embryophyta</taxon>
        <taxon>Tracheophyta</taxon>
        <taxon>Spermatophyta</taxon>
        <taxon>Magnoliopsida</taxon>
        <taxon>eudicotyledons</taxon>
        <taxon>Gunneridae</taxon>
        <taxon>Pentapetalae</taxon>
        <taxon>rosids</taxon>
        <taxon>fabids</taxon>
        <taxon>Fabales</taxon>
        <taxon>Fabaceae</taxon>
        <taxon>Papilionoideae</taxon>
        <taxon>50 kb inversion clade</taxon>
        <taxon>NPAAA clade</taxon>
        <taxon>indigoferoid/millettioid clade</taxon>
        <taxon>Phaseoleae</taxon>
        <taxon>Vigna</taxon>
    </lineage>
</organism>
<sequence length="205" mass="23691">MNKRQVNFITPLNIPSFIIRTLGLVGQIAKPKLSTNSPLQDTPFHLFAQSPSHFLSIFISCNNHRSAFSKRSVSPHISPSQSMNTLITRFTRPLKRSHFQARNIIMQNHVEYGCVAFRVLVHSPTLTSCLPRRPRRRCHVRTLRLLQITLHYLLEFHFALFVLRRPPQAQPATISRSYLRANPHPNTGRKVFLLEEIHFVVLVET</sequence>
<accession>A0AAQ3RKL9</accession>
<evidence type="ECO:0000313" key="1">
    <source>
        <dbReference type="EMBL" id="WVY96387.1"/>
    </source>
</evidence>
<evidence type="ECO:0000313" key="2">
    <source>
        <dbReference type="Proteomes" id="UP001374535"/>
    </source>
</evidence>